<reference evidence="1" key="1">
    <citation type="submission" date="2022-07" db="EMBL/GenBank/DDBJ databases">
        <title>Phylogenomic reconstructions and comparative analyses of Kickxellomycotina fungi.</title>
        <authorList>
            <person name="Reynolds N.K."/>
            <person name="Stajich J.E."/>
            <person name="Barry K."/>
            <person name="Grigoriev I.V."/>
            <person name="Crous P."/>
            <person name="Smith M.E."/>
        </authorList>
    </citation>
    <scope>NUCLEOTIDE SEQUENCE</scope>
    <source>
        <strain evidence="1">NRRL 5244</strain>
    </source>
</reference>
<name>A0ACC1JCP0_9FUNG</name>
<accession>A0ACC1JCP0</accession>
<sequence length="202" mass="21935">MIPPATHNKTSSRLSWLGGNTSPNPAPGTSKPTILQQVPKPTRVTRDLIAKCLARLYEISDVRTLGGTLGETLDAIQGVMQAKKKMVEREARLAGFVCAGVLFEALGNKAGFRLLSCFNDFVAIALKVIKTNGEDISVRVEATRMLSKLLQGGGKTAKEIQARDIIKCVKPNLQHKSPLLVLATLNVFESLVFFTTFMLPEA</sequence>
<evidence type="ECO:0000313" key="2">
    <source>
        <dbReference type="Proteomes" id="UP001150603"/>
    </source>
</evidence>
<evidence type="ECO:0000313" key="1">
    <source>
        <dbReference type="EMBL" id="KAJ1946654.1"/>
    </source>
</evidence>
<organism evidence="1 2">
    <name type="scientific">Linderina macrospora</name>
    <dbReference type="NCBI Taxonomy" id="4868"/>
    <lineage>
        <taxon>Eukaryota</taxon>
        <taxon>Fungi</taxon>
        <taxon>Fungi incertae sedis</taxon>
        <taxon>Zoopagomycota</taxon>
        <taxon>Kickxellomycotina</taxon>
        <taxon>Kickxellomycetes</taxon>
        <taxon>Kickxellales</taxon>
        <taxon>Kickxellaceae</taxon>
        <taxon>Linderina</taxon>
    </lineage>
</organism>
<dbReference type="Proteomes" id="UP001150603">
    <property type="component" value="Unassembled WGS sequence"/>
</dbReference>
<feature type="non-terminal residue" evidence="1">
    <location>
        <position position="202"/>
    </location>
</feature>
<dbReference type="EMBL" id="JANBPW010001013">
    <property type="protein sequence ID" value="KAJ1946654.1"/>
    <property type="molecule type" value="Genomic_DNA"/>
</dbReference>
<proteinExistence type="predicted"/>
<protein>
    <submittedName>
        <fullName evidence="1">Uncharacterized protein</fullName>
    </submittedName>
</protein>
<keyword evidence="2" id="KW-1185">Reference proteome</keyword>
<comment type="caution">
    <text evidence="1">The sequence shown here is derived from an EMBL/GenBank/DDBJ whole genome shotgun (WGS) entry which is preliminary data.</text>
</comment>
<gene>
    <name evidence="1" type="ORF">FBU59_001980</name>
</gene>